<name>A0ABT1JJK3_ACTCY</name>
<sequence length="211" mass="23140">MDWSGGWRDAFRIELRAEAIGLAWRKWPVFPGSYLDGGQWVGGDAAAEHSGPVPVEPDWADHLLVDANRAASWWSVRPYSLLLATGYVVDAVEVDAPFGRRIASTLRRRHAQPVPIVATPDNTWLFLVAAGSTTPSRILAQPGVVLHGRGSWITLPPTPAEHGVVHWRVKPSVCGWKLPSVTLVEEAVAAAVRAEAQELRARGERLLTVRR</sequence>
<gene>
    <name evidence="2" type="ORF">G443_002976</name>
</gene>
<keyword evidence="3" id="KW-1185">Reference proteome</keyword>
<dbReference type="InterPro" id="IPR015330">
    <property type="entry name" value="DNA_primase/pol_bifunc_N"/>
</dbReference>
<reference evidence="2 3" key="1">
    <citation type="submission" date="2013-07" db="EMBL/GenBank/DDBJ databases">
        <authorList>
            <consortium name="DOE Joint Genome Institute"/>
            <person name="Reeve W."/>
            <person name="Huntemann M."/>
            <person name="Han J."/>
            <person name="Chen A."/>
            <person name="Kyrpides N."/>
            <person name="Mavromatis K."/>
            <person name="Markowitz V."/>
            <person name="Palaniappan K."/>
            <person name="Ivanova N."/>
            <person name="Schaumberg A."/>
            <person name="Pati A."/>
            <person name="Liolios K."/>
            <person name="Nordberg H.P."/>
            <person name="Cantor M.N."/>
            <person name="Hua S.X."/>
            <person name="Woyke T."/>
        </authorList>
    </citation>
    <scope>NUCLEOTIDE SEQUENCE [LARGE SCALE GENOMIC DNA]</scope>
    <source>
        <strain evidence="2 3">DSM 43889</strain>
    </source>
</reference>
<organism evidence="2 3">
    <name type="scientific">Actinoalloteichus caeruleus DSM 43889</name>
    <dbReference type="NCBI Taxonomy" id="1120930"/>
    <lineage>
        <taxon>Bacteria</taxon>
        <taxon>Bacillati</taxon>
        <taxon>Actinomycetota</taxon>
        <taxon>Actinomycetes</taxon>
        <taxon>Pseudonocardiales</taxon>
        <taxon>Pseudonocardiaceae</taxon>
        <taxon>Actinoalloteichus</taxon>
        <taxon>Actinoalloteichus cyanogriseus</taxon>
    </lineage>
</organism>
<protein>
    <recommendedName>
        <fullName evidence="1">DNA primase/polymerase bifunctional N-terminal domain-containing protein</fullName>
    </recommendedName>
</protein>
<dbReference type="Proteomes" id="UP000791080">
    <property type="component" value="Unassembled WGS sequence"/>
</dbReference>
<proteinExistence type="predicted"/>
<comment type="caution">
    <text evidence="2">The sequence shown here is derived from an EMBL/GenBank/DDBJ whole genome shotgun (WGS) entry which is preliminary data.</text>
</comment>
<accession>A0ABT1JJK3</accession>
<dbReference type="RefSeq" id="WP_026417639.1">
    <property type="nucleotide sequence ID" value="NZ_AUBJ02000001.1"/>
</dbReference>
<dbReference type="EMBL" id="AUBJ02000001">
    <property type="protein sequence ID" value="MCP2332706.1"/>
    <property type="molecule type" value="Genomic_DNA"/>
</dbReference>
<evidence type="ECO:0000313" key="2">
    <source>
        <dbReference type="EMBL" id="MCP2332706.1"/>
    </source>
</evidence>
<evidence type="ECO:0000313" key="3">
    <source>
        <dbReference type="Proteomes" id="UP000791080"/>
    </source>
</evidence>
<dbReference type="Pfam" id="PF09250">
    <property type="entry name" value="Prim-Pol"/>
    <property type="match status" value="1"/>
</dbReference>
<feature type="domain" description="DNA primase/polymerase bifunctional N-terminal" evidence="1">
    <location>
        <begin position="22"/>
        <end position="171"/>
    </location>
</feature>
<reference evidence="2 3" key="2">
    <citation type="submission" date="2022-06" db="EMBL/GenBank/DDBJ databases">
        <title>Genomic Encyclopedia of Type Strains, Phase I: the one thousand microbial genomes (KMG-I) project.</title>
        <authorList>
            <person name="Kyrpides N."/>
        </authorList>
    </citation>
    <scope>NUCLEOTIDE SEQUENCE [LARGE SCALE GENOMIC DNA]</scope>
    <source>
        <strain evidence="2 3">DSM 43889</strain>
    </source>
</reference>
<evidence type="ECO:0000259" key="1">
    <source>
        <dbReference type="Pfam" id="PF09250"/>
    </source>
</evidence>